<comment type="caution">
    <text evidence="10">The sequence shown here is derived from an EMBL/GenBank/DDBJ whole genome shotgun (WGS) entry which is preliminary data.</text>
</comment>
<protein>
    <recommendedName>
        <fullName evidence="4">Small ribosomal subunit protein uS10m</fullName>
    </recommendedName>
    <alternativeName>
        <fullName evidence="5">37S ribosomal protein S10, mitochondrial</fullName>
    </alternativeName>
</protein>
<dbReference type="GO" id="GO:0006412">
    <property type="term" value="P:translation"/>
    <property type="evidence" value="ECO:0007669"/>
    <property type="project" value="InterPro"/>
</dbReference>
<dbReference type="InterPro" id="IPR027486">
    <property type="entry name" value="Ribosomal_uS10_dom"/>
</dbReference>
<feature type="compositionally biased region" description="Basic and acidic residues" evidence="8">
    <location>
        <begin position="594"/>
        <end position="616"/>
    </location>
</feature>
<dbReference type="SUPFAM" id="SSF54695">
    <property type="entry name" value="POZ domain"/>
    <property type="match status" value="1"/>
</dbReference>
<keyword evidence="11" id="KW-1185">Reference proteome</keyword>
<dbReference type="GO" id="GO:0003735">
    <property type="term" value="F:structural constituent of ribosome"/>
    <property type="evidence" value="ECO:0007669"/>
    <property type="project" value="InterPro"/>
</dbReference>
<evidence type="ECO:0000313" key="10">
    <source>
        <dbReference type="EMBL" id="SYW75860.1"/>
    </source>
</evidence>
<keyword evidence="3" id="KW-0687">Ribonucleoprotein</keyword>
<dbReference type="Pfam" id="PF00338">
    <property type="entry name" value="Ribosomal_S10"/>
    <property type="match status" value="1"/>
</dbReference>
<dbReference type="GO" id="GO:0005840">
    <property type="term" value="C:ribosome"/>
    <property type="evidence" value="ECO:0007669"/>
    <property type="project" value="UniProtKB-KW"/>
</dbReference>
<organism evidence="10 11">
    <name type="scientific">Ustilago bromivora</name>
    <dbReference type="NCBI Taxonomy" id="307758"/>
    <lineage>
        <taxon>Eukaryota</taxon>
        <taxon>Fungi</taxon>
        <taxon>Dikarya</taxon>
        <taxon>Basidiomycota</taxon>
        <taxon>Ustilaginomycotina</taxon>
        <taxon>Ustilaginomycetes</taxon>
        <taxon>Ustilaginales</taxon>
        <taxon>Ustilaginaceae</taxon>
        <taxon>Ustilago</taxon>
    </lineage>
</organism>
<dbReference type="InterPro" id="IPR036838">
    <property type="entry name" value="Ribosomal_uS10_dom_sf"/>
</dbReference>
<evidence type="ECO:0000313" key="11">
    <source>
        <dbReference type="Proteomes" id="UP000658997"/>
    </source>
</evidence>
<feature type="compositionally biased region" description="Low complexity" evidence="8">
    <location>
        <begin position="375"/>
        <end position="385"/>
    </location>
</feature>
<dbReference type="GO" id="GO:1990904">
    <property type="term" value="C:ribonucleoprotein complex"/>
    <property type="evidence" value="ECO:0007669"/>
    <property type="project" value="UniProtKB-KW"/>
</dbReference>
<comment type="function">
    <text evidence="6">Involved in mitochondrial genome encoded proteins translation. Involved in the binding of tRNA to the ribosomes.</text>
</comment>
<dbReference type="EMBL" id="ULHB01000011">
    <property type="protein sequence ID" value="SYW75860.1"/>
    <property type="molecule type" value="Genomic_DNA"/>
</dbReference>
<evidence type="ECO:0000256" key="1">
    <source>
        <dbReference type="ARBA" id="ARBA00007102"/>
    </source>
</evidence>
<evidence type="ECO:0000259" key="9">
    <source>
        <dbReference type="SMART" id="SM01403"/>
    </source>
</evidence>
<proteinExistence type="inferred from homology"/>
<reference evidence="10" key="1">
    <citation type="submission" date="2018-08" db="EMBL/GenBank/DDBJ databases">
        <authorList>
            <person name="Guldener U."/>
        </authorList>
    </citation>
    <scope>NUCLEOTIDE SEQUENCE</scope>
    <source>
        <strain evidence="10">UB2</strain>
    </source>
</reference>
<evidence type="ECO:0000256" key="5">
    <source>
        <dbReference type="ARBA" id="ARBA00042916"/>
    </source>
</evidence>
<dbReference type="Gene3D" id="3.30.70.600">
    <property type="entry name" value="Ribosomal protein S10 domain"/>
    <property type="match status" value="1"/>
</dbReference>
<feature type="compositionally biased region" description="Polar residues" evidence="8">
    <location>
        <begin position="390"/>
        <end position="404"/>
    </location>
</feature>
<dbReference type="AlphaFoldDB" id="A0A8H8QJB0"/>
<comment type="similarity">
    <text evidence="1">Belongs to the universal ribosomal protein uS10 family.</text>
</comment>
<dbReference type="HAMAP" id="MF_00508">
    <property type="entry name" value="Ribosomal_uS10"/>
    <property type="match status" value="1"/>
</dbReference>
<evidence type="ECO:0000256" key="2">
    <source>
        <dbReference type="ARBA" id="ARBA00022980"/>
    </source>
</evidence>
<dbReference type="FunFam" id="3.30.70.600:FF:000003">
    <property type="entry name" value="30S ribosomal protein S10"/>
    <property type="match status" value="1"/>
</dbReference>
<evidence type="ECO:0000256" key="8">
    <source>
        <dbReference type="SAM" id="MobiDB-lite"/>
    </source>
</evidence>
<evidence type="ECO:0000256" key="6">
    <source>
        <dbReference type="ARBA" id="ARBA00057689"/>
    </source>
</evidence>
<dbReference type="SMART" id="SM01403">
    <property type="entry name" value="Ribosomal_S10"/>
    <property type="match status" value="1"/>
</dbReference>
<sequence>MMDDVNDLSAQDPITHLTLELRGTRFTIERETMMNLPESVLLCLFPNGLILTRQPRIPSLLDQDGEEDEEELYLVDFDPQCLSYVLSFFKTAQDDFYGTPEQPGKYRPSSSYGSPGLYHYAQASGEGADPNAMNQSGMSQIPLMNKQPIIVLREELEYFAIPPKKAVSGAELNPEKFEGTDPSTGYPTPALLRLKYACGDALLDRKQIFTALQRNVNKENNLAEQHLIDMLCMSGFDREDTWGFRALEPNRCCITSIALVLLKTGITHAGELEAEGINSENVGASEYHDPSGQTSMMSNMRVDHQQFATAQKLLLFWRKPARKCWWDGIDIVLPASEKDAASQTAAPDQTVRPEDLNDASLTAKEIELLNTSCSRSNASTSSSVTVDQLGKSSQPLPHSSSIPPYSTDGEAVPSTQEEEQFILPNCLLPTEALPQTHGVHVATLHLRCYADGLSNLDLFADFARRAAFAIGISASGVASLPTRTSLWTVPRSPFVHKKSQENFWRKTHSRAIKLFDANDQVVDRWLHFLRIHALPGVGQKAELFRYHELGVGSKLMEEAKALQRTSSSSTSEESSKKDMAVADSSAPEGSSAESIKKIADEIVEKEMAQEESTEQK</sequence>
<evidence type="ECO:0000256" key="4">
    <source>
        <dbReference type="ARBA" id="ARBA00035261"/>
    </source>
</evidence>
<feature type="domain" description="Small ribosomal subunit protein uS10" evidence="9">
    <location>
        <begin position="443"/>
        <end position="542"/>
    </location>
</feature>
<dbReference type="SUPFAM" id="SSF54999">
    <property type="entry name" value="Ribosomal protein S10"/>
    <property type="match status" value="1"/>
</dbReference>
<dbReference type="Proteomes" id="UP000658997">
    <property type="component" value="Unassembled WGS sequence"/>
</dbReference>
<accession>A0A8H8QJB0</accession>
<dbReference type="InterPro" id="IPR001848">
    <property type="entry name" value="Ribosomal_uS10"/>
</dbReference>
<dbReference type="PANTHER" id="PTHR11700">
    <property type="entry name" value="30S RIBOSOMAL PROTEIN S10 FAMILY MEMBER"/>
    <property type="match status" value="1"/>
</dbReference>
<gene>
    <name evidence="10" type="ORF">UBRO2_01015</name>
</gene>
<feature type="region of interest" description="Disordered" evidence="8">
    <location>
        <begin position="375"/>
        <end position="414"/>
    </location>
</feature>
<feature type="region of interest" description="Disordered" evidence="8">
    <location>
        <begin position="562"/>
        <end position="616"/>
    </location>
</feature>
<keyword evidence="2" id="KW-0689">Ribosomal protein</keyword>
<name>A0A8H8QJB0_9BASI</name>
<dbReference type="InterPro" id="IPR011333">
    <property type="entry name" value="SKP1/BTB/POZ_sf"/>
</dbReference>
<evidence type="ECO:0000256" key="7">
    <source>
        <dbReference type="ARBA" id="ARBA00065857"/>
    </source>
</evidence>
<comment type="subunit">
    <text evidence="7">Part of the mitochondrial small ribosomal subunit.</text>
</comment>
<evidence type="ECO:0000256" key="3">
    <source>
        <dbReference type="ARBA" id="ARBA00023274"/>
    </source>
</evidence>